<keyword evidence="12" id="KW-1185">Reference proteome</keyword>
<keyword evidence="4 10" id="KW-1003">Cell membrane</keyword>
<dbReference type="PRINTS" id="PR01264">
    <property type="entry name" value="MECHCHANNEL"/>
</dbReference>
<sequence length="146" mass="16111">MFKEFKEFAAKGNVIDLAVGVIIGGAFGKIVTSLVNDMIMPVIGLLVGKVDFTNLFISLDGNHYPSLEAAQKATVPTVNYGIFINTIIEFLIISFSIFIVIRQLNRFKKKEEKVEAAPATKTCPYCYTEIHLDATRCPNCTSSINN</sequence>
<dbReference type="STRING" id="1123404.SAMN02745784_01069"/>
<accession>A0A1M4UGA9</accession>
<keyword evidence="6 10" id="KW-1133">Transmembrane helix</keyword>
<name>A0A1M4UGA9_9FIRM</name>
<dbReference type="Gene3D" id="1.10.1200.120">
    <property type="entry name" value="Large-conductance mechanosensitive channel, MscL, domain 1"/>
    <property type="match status" value="1"/>
</dbReference>
<dbReference type="SUPFAM" id="SSF81330">
    <property type="entry name" value="Gated mechanosensitive channel"/>
    <property type="match status" value="1"/>
</dbReference>
<keyword evidence="8 10" id="KW-0472">Membrane</keyword>
<dbReference type="PANTHER" id="PTHR30266">
    <property type="entry name" value="MECHANOSENSITIVE CHANNEL MSCL"/>
    <property type="match status" value="1"/>
</dbReference>
<dbReference type="InterPro" id="IPR019823">
    <property type="entry name" value="Mechanosensitive_channel_CS"/>
</dbReference>
<evidence type="ECO:0000313" key="12">
    <source>
        <dbReference type="Proteomes" id="UP000184114"/>
    </source>
</evidence>
<evidence type="ECO:0000256" key="10">
    <source>
        <dbReference type="HAMAP-Rule" id="MF_00115"/>
    </source>
</evidence>
<evidence type="ECO:0000256" key="7">
    <source>
        <dbReference type="ARBA" id="ARBA00023065"/>
    </source>
</evidence>
<protein>
    <recommendedName>
        <fullName evidence="10">Large-conductance mechanosensitive channel</fullName>
    </recommendedName>
</protein>
<keyword evidence="7 10" id="KW-0406">Ion transport</keyword>
<dbReference type="GO" id="GO:0005886">
    <property type="term" value="C:plasma membrane"/>
    <property type="evidence" value="ECO:0007669"/>
    <property type="project" value="UniProtKB-SubCell"/>
</dbReference>
<dbReference type="HAMAP" id="MF_00115">
    <property type="entry name" value="MscL"/>
    <property type="match status" value="1"/>
</dbReference>
<dbReference type="RefSeq" id="WP_072973981.1">
    <property type="nucleotide sequence ID" value="NZ_FQTY01000003.1"/>
</dbReference>
<evidence type="ECO:0000313" key="11">
    <source>
        <dbReference type="EMBL" id="SHE55727.1"/>
    </source>
</evidence>
<comment type="subcellular location">
    <subcellularLocation>
        <location evidence="1 10">Cell membrane</location>
        <topology evidence="1 10">Multi-pass membrane protein</topology>
    </subcellularLocation>
</comment>
<feature type="transmembrane region" description="Helical" evidence="10">
    <location>
        <begin position="82"/>
        <end position="101"/>
    </location>
</feature>
<dbReference type="AlphaFoldDB" id="A0A1M4UGA9"/>
<dbReference type="InterPro" id="IPR036019">
    <property type="entry name" value="MscL_channel"/>
</dbReference>
<gene>
    <name evidence="10" type="primary">mscL</name>
    <name evidence="11" type="ORF">SAMN02745784_01069</name>
</gene>
<evidence type="ECO:0000256" key="4">
    <source>
        <dbReference type="ARBA" id="ARBA00022475"/>
    </source>
</evidence>
<evidence type="ECO:0000256" key="9">
    <source>
        <dbReference type="ARBA" id="ARBA00023303"/>
    </source>
</evidence>
<dbReference type="PANTHER" id="PTHR30266:SF2">
    <property type="entry name" value="LARGE-CONDUCTANCE MECHANOSENSITIVE CHANNEL"/>
    <property type="match status" value="1"/>
</dbReference>
<evidence type="ECO:0000256" key="8">
    <source>
        <dbReference type="ARBA" id="ARBA00023136"/>
    </source>
</evidence>
<evidence type="ECO:0000256" key="2">
    <source>
        <dbReference type="ARBA" id="ARBA00007254"/>
    </source>
</evidence>
<dbReference type="PROSITE" id="PS01327">
    <property type="entry name" value="MSCL"/>
    <property type="match status" value="1"/>
</dbReference>
<evidence type="ECO:0000256" key="5">
    <source>
        <dbReference type="ARBA" id="ARBA00022692"/>
    </source>
</evidence>
<dbReference type="NCBIfam" id="TIGR00220">
    <property type="entry name" value="mscL"/>
    <property type="match status" value="1"/>
</dbReference>
<evidence type="ECO:0000256" key="6">
    <source>
        <dbReference type="ARBA" id="ARBA00022989"/>
    </source>
</evidence>
<reference evidence="12" key="1">
    <citation type="submission" date="2016-11" db="EMBL/GenBank/DDBJ databases">
        <authorList>
            <person name="Varghese N."/>
            <person name="Submissions S."/>
        </authorList>
    </citation>
    <scope>NUCLEOTIDE SEQUENCE [LARGE SCALE GENOMIC DNA]</scope>
    <source>
        <strain evidence="12">DSM 18095</strain>
    </source>
</reference>
<dbReference type="EMBL" id="FQTY01000003">
    <property type="protein sequence ID" value="SHE55727.1"/>
    <property type="molecule type" value="Genomic_DNA"/>
</dbReference>
<dbReference type="NCBIfam" id="NF010557">
    <property type="entry name" value="PRK13952.1"/>
    <property type="match status" value="1"/>
</dbReference>
<comment type="subunit">
    <text evidence="10">Homopentamer.</text>
</comment>
<dbReference type="GO" id="GO:0008381">
    <property type="term" value="F:mechanosensitive monoatomic ion channel activity"/>
    <property type="evidence" value="ECO:0007669"/>
    <property type="project" value="UniProtKB-UniRule"/>
</dbReference>
<keyword evidence="3 10" id="KW-0813">Transport</keyword>
<feature type="transmembrane region" description="Helical" evidence="10">
    <location>
        <begin position="12"/>
        <end position="31"/>
    </location>
</feature>
<dbReference type="GeneID" id="90996110"/>
<evidence type="ECO:0000256" key="3">
    <source>
        <dbReference type="ARBA" id="ARBA00022448"/>
    </source>
</evidence>
<dbReference type="InterPro" id="IPR001185">
    <property type="entry name" value="MS_channel"/>
</dbReference>
<organism evidence="11 12">
    <name type="scientific">Tissierella praeacuta DSM 18095</name>
    <dbReference type="NCBI Taxonomy" id="1123404"/>
    <lineage>
        <taxon>Bacteria</taxon>
        <taxon>Bacillati</taxon>
        <taxon>Bacillota</taxon>
        <taxon>Tissierellia</taxon>
        <taxon>Tissierellales</taxon>
        <taxon>Tissierellaceae</taxon>
        <taxon>Tissierella</taxon>
    </lineage>
</organism>
<comment type="similarity">
    <text evidence="2 10">Belongs to the MscL family.</text>
</comment>
<comment type="function">
    <text evidence="10">Channel that opens in response to stretch forces in the membrane lipid bilayer. May participate in the regulation of osmotic pressure changes within the cell.</text>
</comment>
<proteinExistence type="inferred from homology"/>
<dbReference type="Proteomes" id="UP000184114">
    <property type="component" value="Unassembled WGS sequence"/>
</dbReference>
<evidence type="ECO:0000256" key="1">
    <source>
        <dbReference type="ARBA" id="ARBA00004651"/>
    </source>
</evidence>
<dbReference type="Pfam" id="PF01741">
    <property type="entry name" value="MscL"/>
    <property type="match status" value="1"/>
</dbReference>
<keyword evidence="5 10" id="KW-0812">Transmembrane</keyword>
<keyword evidence="9 10" id="KW-0407">Ion channel</keyword>
<dbReference type="NCBIfam" id="NF001843">
    <property type="entry name" value="PRK00567.1-4"/>
    <property type="match status" value="1"/>
</dbReference>
<dbReference type="InterPro" id="IPR037673">
    <property type="entry name" value="MSC/AndL"/>
</dbReference>